<dbReference type="InterPro" id="IPR050109">
    <property type="entry name" value="HTH-type_TetR-like_transc_reg"/>
</dbReference>
<evidence type="ECO:0000259" key="3">
    <source>
        <dbReference type="PROSITE" id="PS50977"/>
    </source>
</evidence>
<evidence type="ECO:0000256" key="2">
    <source>
        <dbReference type="PROSITE-ProRule" id="PRU00335"/>
    </source>
</evidence>
<dbReference type="PANTHER" id="PTHR30055:SF148">
    <property type="entry name" value="TETR-FAMILY TRANSCRIPTIONAL REGULATOR"/>
    <property type="match status" value="1"/>
</dbReference>
<dbReference type="PRINTS" id="PR00455">
    <property type="entry name" value="HTHTETR"/>
</dbReference>
<dbReference type="SUPFAM" id="SSF48498">
    <property type="entry name" value="Tetracyclin repressor-like, C-terminal domain"/>
    <property type="match status" value="1"/>
</dbReference>
<reference evidence="4" key="1">
    <citation type="submission" date="2020-11" db="EMBL/GenBank/DDBJ databases">
        <title>Complete genome sequence of a novel pathogenic Methylobacterium strain isolated from rice in Vietnam.</title>
        <authorList>
            <person name="Lai K."/>
            <person name="Okazaki S."/>
            <person name="Higashi K."/>
            <person name="Mori H."/>
            <person name="Toyoda A."/>
            <person name="Kurokawa K."/>
        </authorList>
    </citation>
    <scope>NUCLEOTIDE SEQUENCE</scope>
    <source>
        <strain evidence="4">VL1</strain>
    </source>
</reference>
<dbReference type="Pfam" id="PF17937">
    <property type="entry name" value="TetR_C_28"/>
    <property type="match status" value="1"/>
</dbReference>
<dbReference type="KEGG" id="mind:mvi_34490"/>
<dbReference type="Gene3D" id="1.10.357.10">
    <property type="entry name" value="Tetracycline Repressor, domain 2"/>
    <property type="match status" value="1"/>
</dbReference>
<gene>
    <name evidence="4" type="ORF">mvi_34490</name>
</gene>
<dbReference type="RefSeq" id="WP_207177926.1">
    <property type="nucleotide sequence ID" value="NZ_AP024145.1"/>
</dbReference>
<dbReference type="EMBL" id="AP024145">
    <property type="protein sequence ID" value="BCM84988.1"/>
    <property type="molecule type" value="Genomic_DNA"/>
</dbReference>
<dbReference type="AlphaFoldDB" id="A0A8H8WVH4"/>
<proteinExistence type="predicted"/>
<evidence type="ECO:0000256" key="1">
    <source>
        <dbReference type="ARBA" id="ARBA00023125"/>
    </source>
</evidence>
<dbReference type="SUPFAM" id="SSF46689">
    <property type="entry name" value="Homeodomain-like"/>
    <property type="match status" value="1"/>
</dbReference>
<dbReference type="PANTHER" id="PTHR30055">
    <property type="entry name" value="HTH-TYPE TRANSCRIPTIONAL REGULATOR RUTR"/>
    <property type="match status" value="1"/>
</dbReference>
<dbReference type="GO" id="GO:0000976">
    <property type="term" value="F:transcription cis-regulatory region binding"/>
    <property type="evidence" value="ECO:0007669"/>
    <property type="project" value="TreeGrafter"/>
</dbReference>
<dbReference type="InterPro" id="IPR041479">
    <property type="entry name" value="TetR_CgmR_C"/>
</dbReference>
<protein>
    <submittedName>
        <fullName evidence="4">TetR family transcriptional regulator</fullName>
    </submittedName>
</protein>
<organism evidence="4 5">
    <name type="scientific">Methylobacterium indicum</name>
    <dbReference type="NCBI Taxonomy" id="1775910"/>
    <lineage>
        <taxon>Bacteria</taxon>
        <taxon>Pseudomonadati</taxon>
        <taxon>Pseudomonadota</taxon>
        <taxon>Alphaproteobacteria</taxon>
        <taxon>Hyphomicrobiales</taxon>
        <taxon>Methylobacteriaceae</taxon>
        <taxon>Methylobacterium</taxon>
    </lineage>
</organism>
<dbReference type="Pfam" id="PF00440">
    <property type="entry name" value="TetR_N"/>
    <property type="match status" value="1"/>
</dbReference>
<accession>A0A8H8WVH4</accession>
<sequence>MGVSPAQIQKAADLKQSLLRAAAQIILQDGVQALTLEAVARQAGASKGALLHHFRTKAELLTVLMADLVERFEAEMERFAADDPDPRGRRTRAFINASANSAAEESRLGVVVAAAFLFDPALMRRWQEVAERLIAQDLAEADPVQASLLRLAADGLWVSEACGLYPMSPEHRAAVVERLLSLTRA</sequence>
<dbReference type="Proteomes" id="UP000663508">
    <property type="component" value="Chromosome"/>
</dbReference>
<dbReference type="PROSITE" id="PS50977">
    <property type="entry name" value="HTH_TETR_2"/>
    <property type="match status" value="1"/>
</dbReference>
<dbReference type="InterPro" id="IPR001647">
    <property type="entry name" value="HTH_TetR"/>
</dbReference>
<dbReference type="GO" id="GO:0003700">
    <property type="term" value="F:DNA-binding transcription factor activity"/>
    <property type="evidence" value="ECO:0007669"/>
    <property type="project" value="TreeGrafter"/>
</dbReference>
<dbReference type="InterPro" id="IPR036271">
    <property type="entry name" value="Tet_transcr_reg_TetR-rel_C_sf"/>
</dbReference>
<feature type="DNA-binding region" description="H-T-H motif" evidence="2">
    <location>
        <begin position="35"/>
        <end position="54"/>
    </location>
</feature>
<evidence type="ECO:0000313" key="5">
    <source>
        <dbReference type="Proteomes" id="UP000663508"/>
    </source>
</evidence>
<feature type="domain" description="HTH tetR-type" evidence="3">
    <location>
        <begin position="12"/>
        <end position="72"/>
    </location>
</feature>
<name>A0A8H8WVH4_9HYPH</name>
<dbReference type="InterPro" id="IPR009057">
    <property type="entry name" value="Homeodomain-like_sf"/>
</dbReference>
<keyword evidence="1 2" id="KW-0238">DNA-binding</keyword>
<evidence type="ECO:0000313" key="4">
    <source>
        <dbReference type="EMBL" id="BCM84988.1"/>
    </source>
</evidence>